<dbReference type="EMBL" id="JAGDFM010000085">
    <property type="protein sequence ID" value="KAG7387132.1"/>
    <property type="molecule type" value="Genomic_DNA"/>
</dbReference>
<evidence type="ECO:0000313" key="4">
    <source>
        <dbReference type="Proteomes" id="UP000694044"/>
    </source>
</evidence>
<evidence type="ECO:0000259" key="2">
    <source>
        <dbReference type="Pfam" id="PF01693"/>
    </source>
</evidence>
<dbReference type="InterPro" id="IPR011320">
    <property type="entry name" value="RNase_H1_N"/>
</dbReference>
<reference evidence="3" key="1">
    <citation type="submission" date="2021-02" db="EMBL/GenBank/DDBJ databases">
        <authorList>
            <person name="Palmer J.M."/>
        </authorList>
    </citation>
    <scope>NUCLEOTIDE SEQUENCE</scope>
    <source>
        <strain evidence="3">SCRP734</strain>
    </source>
</reference>
<name>A0A8T1W053_9STRA</name>
<dbReference type="OrthoDB" id="245563at2759"/>
<feature type="compositionally biased region" description="Basic and acidic residues" evidence="1">
    <location>
        <begin position="156"/>
        <end position="174"/>
    </location>
</feature>
<feature type="region of interest" description="Disordered" evidence="1">
    <location>
        <begin position="132"/>
        <end position="183"/>
    </location>
</feature>
<dbReference type="PANTHER" id="PTHR10642">
    <property type="entry name" value="RIBONUCLEASE H1"/>
    <property type="match status" value="1"/>
</dbReference>
<dbReference type="Pfam" id="PF01693">
    <property type="entry name" value="Cauli_VI"/>
    <property type="match status" value="2"/>
</dbReference>
<dbReference type="PANTHER" id="PTHR10642:SF26">
    <property type="entry name" value="RIBONUCLEASE H1"/>
    <property type="match status" value="1"/>
</dbReference>
<dbReference type="InterPro" id="IPR050092">
    <property type="entry name" value="RNase_H"/>
</dbReference>
<organism evidence="3 4">
    <name type="scientific">Phytophthora pseudosyringae</name>
    <dbReference type="NCBI Taxonomy" id="221518"/>
    <lineage>
        <taxon>Eukaryota</taxon>
        <taxon>Sar</taxon>
        <taxon>Stramenopiles</taxon>
        <taxon>Oomycota</taxon>
        <taxon>Peronosporomycetes</taxon>
        <taxon>Peronosporales</taxon>
        <taxon>Peronosporaceae</taxon>
        <taxon>Phytophthora</taxon>
    </lineage>
</organism>
<comment type="caution">
    <text evidence="3">The sequence shown here is derived from an EMBL/GenBank/DDBJ whole genome shotgun (WGS) entry which is preliminary data.</text>
</comment>
<feature type="domain" description="Ribonuclease H1 N-terminal" evidence="2">
    <location>
        <begin position="70"/>
        <end position="112"/>
    </location>
</feature>
<sequence length="334" mass="37727">MSEPVHFYTVTGGRCSGIFTSWNRVLDATVGYPGAKFNKFSTLAEADFFLNEENSKGKANHAPIRWSGPAYAVAVGRRMGVFRTSHEALRQTLRYSGNSLKRFDSYEEAVEFLDHHNWRKMFPSDNELEGGGFYGSTDQFSDTESNATKENPQDAAHLEIPPKRERDENAHPEGQHPAQRLRTDTDAQFEKESVYAFCHGCIVRDSKVGETAQILCTFPVHPEWDVRQSLHGLNGTVIRAGLLAVLEALKRATREDPECEMGATIFTIWRALFDTLCQCARDGWQSANENQDLLQRISEEKRGRNLKLLHLDGSFKWNARPGEQGDDDVPLDDE</sequence>
<dbReference type="GO" id="GO:0004523">
    <property type="term" value="F:RNA-DNA hybrid ribonuclease activity"/>
    <property type="evidence" value="ECO:0007669"/>
    <property type="project" value="TreeGrafter"/>
</dbReference>
<proteinExistence type="predicted"/>
<dbReference type="GO" id="GO:0043137">
    <property type="term" value="P:DNA replication, removal of RNA primer"/>
    <property type="evidence" value="ECO:0007669"/>
    <property type="project" value="TreeGrafter"/>
</dbReference>
<protein>
    <submittedName>
        <fullName evidence="3">RNA-DNA hybrid ribonuclease</fullName>
    </submittedName>
</protein>
<feature type="domain" description="Ribonuclease H1 N-terminal" evidence="2">
    <location>
        <begin position="7"/>
        <end position="47"/>
    </location>
</feature>
<dbReference type="Proteomes" id="UP000694044">
    <property type="component" value="Unassembled WGS sequence"/>
</dbReference>
<accession>A0A8T1W053</accession>
<feature type="compositionally biased region" description="Polar residues" evidence="1">
    <location>
        <begin position="136"/>
        <end position="150"/>
    </location>
</feature>
<keyword evidence="4" id="KW-1185">Reference proteome</keyword>
<evidence type="ECO:0000256" key="1">
    <source>
        <dbReference type="SAM" id="MobiDB-lite"/>
    </source>
</evidence>
<evidence type="ECO:0000313" key="3">
    <source>
        <dbReference type="EMBL" id="KAG7387132.1"/>
    </source>
</evidence>
<dbReference type="AlphaFoldDB" id="A0A8T1W053"/>
<gene>
    <name evidence="3" type="primary">RNH1_2</name>
    <name evidence="3" type="ORF">PHYPSEUDO_014652</name>
</gene>